<dbReference type="RefSeq" id="XP_065656331.1">
    <property type="nucleotide sequence ID" value="XM_065800259.1"/>
</dbReference>
<dbReference type="InterPro" id="IPR009011">
    <property type="entry name" value="Man6P_isomerase_rcpt-bd_dom_sf"/>
</dbReference>
<reference evidence="3" key="1">
    <citation type="submission" date="2025-08" db="UniProtKB">
        <authorList>
            <consortium name="RefSeq"/>
        </authorList>
    </citation>
    <scope>IDENTIFICATION</scope>
</reference>
<dbReference type="Proteomes" id="UP001652625">
    <property type="component" value="Chromosome 06"/>
</dbReference>
<keyword evidence="2" id="KW-1185">Reference proteome</keyword>
<keyword evidence="1" id="KW-0472">Membrane</keyword>
<name>A0ABM4C440_HYDVU</name>
<keyword evidence="1" id="KW-1133">Transmembrane helix</keyword>
<organism evidence="2 3">
    <name type="scientific">Hydra vulgaris</name>
    <name type="common">Hydra</name>
    <name type="synonym">Hydra attenuata</name>
    <dbReference type="NCBI Taxonomy" id="6087"/>
    <lineage>
        <taxon>Eukaryota</taxon>
        <taxon>Metazoa</taxon>
        <taxon>Cnidaria</taxon>
        <taxon>Hydrozoa</taxon>
        <taxon>Hydroidolina</taxon>
        <taxon>Anthoathecata</taxon>
        <taxon>Aplanulata</taxon>
        <taxon>Hydridae</taxon>
        <taxon>Hydra</taxon>
    </lineage>
</organism>
<proteinExistence type="predicted"/>
<evidence type="ECO:0000313" key="3">
    <source>
        <dbReference type="RefSeq" id="XP_065656331.1"/>
    </source>
</evidence>
<evidence type="ECO:0000256" key="1">
    <source>
        <dbReference type="SAM" id="Phobius"/>
    </source>
</evidence>
<feature type="transmembrane region" description="Helical" evidence="1">
    <location>
        <begin position="144"/>
        <end position="168"/>
    </location>
</feature>
<accession>A0ABM4C440</accession>
<sequence>MMFTAKDNVRWLFAFHPCDSFNMFLNLKPPNEACVKSSAARYTDQSVDICQSFGDFESSQFYFDNAYGEHITSNLTLSYTNQGKSTKMVVSLVCNKSVEINDAAFKYINVTEGILETYYFSLTSKCCCPGICPVIEKTKEKIVYWYYIVICVGILLLIVISIVGYKVYSKHKGYDRL</sequence>
<keyword evidence="1" id="KW-0812">Transmembrane</keyword>
<dbReference type="SUPFAM" id="SSF50911">
    <property type="entry name" value="Mannose 6-phosphate receptor domain"/>
    <property type="match status" value="1"/>
</dbReference>
<dbReference type="Gene3D" id="2.70.130.10">
    <property type="entry name" value="Mannose-6-phosphate receptor binding domain"/>
    <property type="match status" value="1"/>
</dbReference>
<evidence type="ECO:0000313" key="2">
    <source>
        <dbReference type="Proteomes" id="UP001652625"/>
    </source>
</evidence>
<gene>
    <name evidence="3" type="primary">LOC101235613</name>
</gene>
<dbReference type="GeneID" id="101235613"/>
<protein>
    <submittedName>
        <fullName evidence="3">Uncharacterized protein LOC101235613 isoform X3</fullName>
    </submittedName>
</protein>